<dbReference type="PANTHER" id="PTHR11707">
    <property type="entry name" value="L-ASPARAGINASE"/>
    <property type="match status" value="1"/>
</dbReference>
<feature type="active site" evidence="7">
    <location>
        <position position="20"/>
    </location>
</feature>
<protein>
    <recommendedName>
        <fullName evidence="2">asparaginase</fullName>
        <ecNumber evidence="2">3.5.1.1</ecNumber>
    </recommendedName>
</protein>
<dbReference type="Proteomes" id="UP000310263">
    <property type="component" value="Unassembled WGS sequence"/>
</dbReference>
<dbReference type="CDD" id="cd08963">
    <property type="entry name" value="L-asparaginase_I"/>
    <property type="match status" value="1"/>
</dbReference>
<dbReference type="GO" id="GO:0004067">
    <property type="term" value="F:asparaginase activity"/>
    <property type="evidence" value="ECO:0007669"/>
    <property type="project" value="UniProtKB-UniRule"/>
</dbReference>
<dbReference type="FunFam" id="3.40.50.40:FF:000001">
    <property type="entry name" value="L-asparaginase 1"/>
    <property type="match status" value="1"/>
</dbReference>
<dbReference type="EMBL" id="SRYE01000004">
    <property type="protein sequence ID" value="TGY61655.1"/>
    <property type="molecule type" value="Genomic_DNA"/>
</dbReference>
<evidence type="ECO:0000259" key="9">
    <source>
        <dbReference type="Pfam" id="PF00710"/>
    </source>
</evidence>
<dbReference type="SUPFAM" id="SSF53774">
    <property type="entry name" value="Glutaminase/Asparaginase"/>
    <property type="match status" value="1"/>
</dbReference>
<evidence type="ECO:0000256" key="1">
    <source>
        <dbReference type="ARBA" id="ARBA00010518"/>
    </source>
</evidence>
<dbReference type="InterPro" id="IPR041725">
    <property type="entry name" value="L-asparaginase_I"/>
</dbReference>
<dbReference type="InterPro" id="IPR027474">
    <property type="entry name" value="L-asparaginase_N"/>
</dbReference>
<dbReference type="PRINTS" id="PR00139">
    <property type="entry name" value="ASNGLNASE"/>
</dbReference>
<evidence type="ECO:0000259" key="10">
    <source>
        <dbReference type="Pfam" id="PF17763"/>
    </source>
</evidence>
<feature type="binding site" evidence="6">
    <location>
        <position position="65"/>
    </location>
    <ligand>
        <name>substrate</name>
    </ligand>
</feature>
<evidence type="ECO:0000256" key="8">
    <source>
        <dbReference type="PROSITE-ProRule" id="PRU10100"/>
    </source>
</evidence>
<feature type="domain" description="L-asparaginase N-terminal" evidence="9">
    <location>
        <begin position="11"/>
        <end position="204"/>
    </location>
</feature>
<dbReference type="InterPro" id="IPR020827">
    <property type="entry name" value="Asparaginase/glutaminase_AS1"/>
</dbReference>
<evidence type="ECO:0000313" key="12">
    <source>
        <dbReference type="Proteomes" id="UP000310263"/>
    </source>
</evidence>
<dbReference type="AlphaFoldDB" id="A0A4S2EZ56"/>
<dbReference type="PROSITE" id="PS51732">
    <property type="entry name" value="ASN_GLN_ASE_3"/>
    <property type="match status" value="1"/>
</dbReference>
<name>A0A4S2EZ56_9ACTN</name>
<evidence type="ECO:0000256" key="7">
    <source>
        <dbReference type="PROSITE-ProRule" id="PRU10099"/>
    </source>
</evidence>
<dbReference type="Pfam" id="PF17763">
    <property type="entry name" value="Asparaginase_C"/>
    <property type="match status" value="1"/>
</dbReference>
<dbReference type="InterPro" id="IPR027475">
    <property type="entry name" value="Asparaginase/glutaminase_AS2"/>
</dbReference>
<evidence type="ECO:0000256" key="3">
    <source>
        <dbReference type="ARBA" id="ARBA00022801"/>
    </source>
</evidence>
<dbReference type="InterPro" id="IPR006033">
    <property type="entry name" value="AsnA_fam"/>
</dbReference>
<dbReference type="NCBIfam" id="TIGR00519">
    <property type="entry name" value="asnASE_I"/>
    <property type="match status" value="1"/>
</dbReference>
<feature type="binding site" evidence="6">
    <location>
        <begin position="96"/>
        <end position="97"/>
    </location>
    <ligand>
        <name>substrate</name>
    </ligand>
</feature>
<keyword evidence="3" id="KW-0378">Hydrolase</keyword>
<dbReference type="Gene3D" id="3.40.50.1170">
    <property type="entry name" value="L-asparaginase, N-terminal domain"/>
    <property type="match status" value="1"/>
</dbReference>
<evidence type="ECO:0000256" key="5">
    <source>
        <dbReference type="PIRSR" id="PIRSR001220-1"/>
    </source>
</evidence>
<dbReference type="FunFam" id="3.40.50.1170:FF:000001">
    <property type="entry name" value="L-asparaginase 2"/>
    <property type="match status" value="1"/>
</dbReference>
<dbReference type="RefSeq" id="WP_136012788.1">
    <property type="nucleotide sequence ID" value="NZ_SRYE01000004.1"/>
</dbReference>
<comment type="caution">
    <text evidence="11">The sequence shown here is derived from an EMBL/GenBank/DDBJ whole genome shotgun (WGS) entry which is preliminary data.</text>
</comment>
<evidence type="ECO:0000256" key="2">
    <source>
        <dbReference type="ARBA" id="ARBA00012920"/>
    </source>
</evidence>
<reference evidence="11 12" key="1">
    <citation type="submission" date="2019-04" db="EMBL/GenBank/DDBJ databases">
        <title>Microbes associate with the intestines of laboratory mice.</title>
        <authorList>
            <person name="Navarre W."/>
            <person name="Wong E."/>
            <person name="Huang K."/>
            <person name="Tropini C."/>
            <person name="Ng K."/>
            <person name="Yu B."/>
        </authorList>
    </citation>
    <scope>NUCLEOTIDE SEQUENCE [LARGE SCALE GENOMIC DNA]</scope>
    <source>
        <strain evidence="11 12">NM07_P-09</strain>
    </source>
</reference>
<feature type="active site" evidence="8">
    <location>
        <position position="96"/>
    </location>
</feature>
<dbReference type="InterPro" id="IPR040919">
    <property type="entry name" value="Asparaginase_C"/>
</dbReference>
<evidence type="ECO:0000256" key="6">
    <source>
        <dbReference type="PIRSR" id="PIRSR001220-2"/>
    </source>
</evidence>
<evidence type="ECO:0000313" key="11">
    <source>
        <dbReference type="EMBL" id="TGY61655.1"/>
    </source>
</evidence>
<proteinExistence type="inferred from homology"/>
<dbReference type="InterPro" id="IPR036152">
    <property type="entry name" value="Asp/glu_Ase-like_sf"/>
</dbReference>
<evidence type="ECO:0000256" key="4">
    <source>
        <dbReference type="ARBA" id="ARBA00049366"/>
    </source>
</evidence>
<keyword evidence="12" id="KW-1185">Reference proteome</keyword>
<accession>A0A4S2EZ56</accession>
<dbReference type="PIRSF" id="PIRSF500176">
    <property type="entry name" value="L_ASNase"/>
    <property type="match status" value="1"/>
</dbReference>
<dbReference type="PIRSF" id="PIRSF001220">
    <property type="entry name" value="L-ASNase_gatD"/>
    <property type="match status" value="1"/>
</dbReference>
<sequence>MAAPTATKRPRLLLIYTGGTIGMVEDPATGALVPFDFAHLMDGVPKLKLLGYDLNHKEFDPPIDSSNMNPAAWSQIAHTIADAYEDYDGFVVLHGTDTMAYTASALSFMLEGLTKPVILTGSQLPIGEIREDGTENLLTALQVAAAKDPTDGGAMVREVAISFGRYLWRGNRSTKVSSTDFGAFTSYNYPALCAMDLHIDFRKKQLWRPAGDTPLTPFFTMDPAVSVIYLYPGITQQILESQLSAPGLKAVVLRTFGAGNAPTEPWFVDAIAHAVKSGLLVVNVTQCPAGGVEEQRYATGDALAKAGVISGCDMTCEAALTKLMHLFGRGLTPQQAAAYVPVSMRGELTV</sequence>
<dbReference type="PROSITE" id="PS00917">
    <property type="entry name" value="ASN_GLN_ASE_2"/>
    <property type="match status" value="1"/>
</dbReference>
<comment type="catalytic activity">
    <reaction evidence="4">
        <text>L-asparagine + H2O = L-aspartate + NH4(+)</text>
        <dbReference type="Rhea" id="RHEA:21016"/>
        <dbReference type="ChEBI" id="CHEBI:15377"/>
        <dbReference type="ChEBI" id="CHEBI:28938"/>
        <dbReference type="ChEBI" id="CHEBI:29991"/>
        <dbReference type="ChEBI" id="CHEBI:58048"/>
        <dbReference type="EC" id="3.5.1.1"/>
    </reaction>
</comment>
<dbReference type="EC" id="3.5.1.1" evidence="2"/>
<dbReference type="PANTHER" id="PTHR11707:SF28">
    <property type="entry name" value="60 KDA LYSOPHOSPHOLIPASE"/>
    <property type="match status" value="1"/>
</dbReference>
<dbReference type="GO" id="GO:0009066">
    <property type="term" value="P:aspartate family amino acid metabolic process"/>
    <property type="evidence" value="ECO:0007669"/>
    <property type="project" value="UniProtKB-ARBA"/>
</dbReference>
<comment type="similarity">
    <text evidence="1">Belongs to the asparaginase 1 family.</text>
</comment>
<dbReference type="InterPro" id="IPR037152">
    <property type="entry name" value="L-asparaginase_N_sf"/>
</dbReference>
<organism evidence="11 12">
    <name type="scientific">Muricaecibacterium torontonense</name>
    <dbReference type="NCBI Taxonomy" id="3032871"/>
    <lineage>
        <taxon>Bacteria</taxon>
        <taxon>Bacillati</taxon>
        <taxon>Actinomycetota</taxon>
        <taxon>Coriobacteriia</taxon>
        <taxon>Coriobacteriales</taxon>
        <taxon>Atopobiaceae</taxon>
        <taxon>Muricaecibacterium</taxon>
    </lineage>
</organism>
<dbReference type="SMART" id="SM00870">
    <property type="entry name" value="Asparaginase"/>
    <property type="match status" value="1"/>
</dbReference>
<dbReference type="Pfam" id="PF00710">
    <property type="entry name" value="Asparaginase"/>
    <property type="match status" value="1"/>
</dbReference>
<dbReference type="OrthoDB" id="9788068at2"/>
<dbReference type="Gene3D" id="3.40.50.40">
    <property type="match status" value="1"/>
</dbReference>
<feature type="domain" description="Asparaginase/glutaminase C-terminal" evidence="10">
    <location>
        <begin position="225"/>
        <end position="338"/>
    </location>
</feature>
<dbReference type="InterPro" id="IPR027473">
    <property type="entry name" value="L-asparaginase_C"/>
</dbReference>
<gene>
    <name evidence="11" type="ORF">E5334_06510</name>
</gene>
<dbReference type="PROSITE" id="PS00144">
    <property type="entry name" value="ASN_GLN_ASE_1"/>
    <property type="match status" value="1"/>
</dbReference>
<dbReference type="SFLD" id="SFLDS00057">
    <property type="entry name" value="Glutaminase/Asparaginase"/>
    <property type="match status" value="1"/>
</dbReference>
<dbReference type="InterPro" id="IPR006034">
    <property type="entry name" value="Asparaginase/glutaminase-like"/>
</dbReference>
<feature type="active site" description="O-isoaspartyl threonine intermediate" evidence="5">
    <location>
        <position position="20"/>
    </location>
</feature>